<evidence type="ECO:0000313" key="3">
    <source>
        <dbReference type="Proteomes" id="UP001501469"/>
    </source>
</evidence>
<proteinExistence type="predicted"/>
<dbReference type="Proteomes" id="UP001501469">
    <property type="component" value="Unassembled WGS sequence"/>
</dbReference>
<sequence>MTTNTVLTKQTVLIENGQIRAIGSTGKVRVPAGTVVVDGANKYLLPGLIDMHAHLPGEEGTRHPLNDYFRLNLANGVTGLRSMRGDSTHLRWRDSLRRTQALAPHLYLGSPVLTRDKAYSSRKGEQLLRRYKASGYDFAKYLGGMTPPQYDSLLLAARALGLPVAGHAPRSGLRGAVAARMSSIEHIEAFIEAYQQDSVQLKQLARQMAADHLFNCPDFYWYQITWLQYSPERLQSLPGLAYLAPAVRTEWTSWLEARTKQLSPASGPNPVAGQLTAYFRAYRRAFRILHEAGVQFLVSPGDGPFVVPGFSMAEELGLLTELGLSPYEAMRAATTNAATWLGEQRQRGTIETGKAADLVLLEANPLTNVANVRRVSGVVLDGRWVPVSKLLPPRR</sequence>
<name>A0ABP7TRU3_9BACT</name>
<gene>
    <name evidence="2" type="ORF">GCM10022409_13210</name>
</gene>
<accession>A0ABP7TRU3</accession>
<dbReference type="InterPro" id="IPR006680">
    <property type="entry name" value="Amidohydro-rel"/>
</dbReference>
<organism evidence="2 3">
    <name type="scientific">Hymenobacter glaciei</name>
    <dbReference type="NCBI Taxonomy" id="877209"/>
    <lineage>
        <taxon>Bacteria</taxon>
        <taxon>Pseudomonadati</taxon>
        <taxon>Bacteroidota</taxon>
        <taxon>Cytophagia</taxon>
        <taxon>Cytophagales</taxon>
        <taxon>Hymenobacteraceae</taxon>
        <taxon>Hymenobacter</taxon>
    </lineage>
</organism>
<dbReference type="SUPFAM" id="SSF51338">
    <property type="entry name" value="Composite domain of metallo-dependent hydrolases"/>
    <property type="match status" value="1"/>
</dbReference>
<dbReference type="Gene3D" id="3.40.50.10910">
    <property type="entry name" value="Amidohydrolase"/>
    <property type="match status" value="1"/>
</dbReference>
<dbReference type="Gene3D" id="3.30.110.90">
    <property type="entry name" value="Amidohydrolase"/>
    <property type="match status" value="1"/>
</dbReference>
<keyword evidence="3" id="KW-1185">Reference proteome</keyword>
<dbReference type="InterPro" id="IPR051781">
    <property type="entry name" value="Metallo-dep_Hydrolase"/>
</dbReference>
<dbReference type="InterPro" id="IPR032466">
    <property type="entry name" value="Metal_Hydrolase"/>
</dbReference>
<comment type="caution">
    <text evidence="2">The sequence shown here is derived from an EMBL/GenBank/DDBJ whole genome shotgun (WGS) entry which is preliminary data.</text>
</comment>
<dbReference type="Pfam" id="PF01979">
    <property type="entry name" value="Amidohydro_1"/>
    <property type="match status" value="1"/>
</dbReference>
<evidence type="ECO:0000313" key="2">
    <source>
        <dbReference type="EMBL" id="GAA4030328.1"/>
    </source>
</evidence>
<protein>
    <submittedName>
        <fullName evidence="2">Amidohydrolase family protein</fullName>
    </submittedName>
</protein>
<evidence type="ECO:0000259" key="1">
    <source>
        <dbReference type="Pfam" id="PF01979"/>
    </source>
</evidence>
<dbReference type="EMBL" id="BAABDK010000010">
    <property type="protein sequence ID" value="GAA4030328.1"/>
    <property type="molecule type" value="Genomic_DNA"/>
</dbReference>
<dbReference type="InterPro" id="IPR011059">
    <property type="entry name" value="Metal-dep_hydrolase_composite"/>
</dbReference>
<feature type="domain" description="Amidohydrolase-related" evidence="1">
    <location>
        <begin position="284"/>
        <end position="385"/>
    </location>
</feature>
<dbReference type="SUPFAM" id="SSF51556">
    <property type="entry name" value="Metallo-dependent hydrolases"/>
    <property type="match status" value="1"/>
</dbReference>
<dbReference type="Gene3D" id="1.20.58.520">
    <property type="entry name" value="Amidohydrolase"/>
    <property type="match status" value="1"/>
</dbReference>
<dbReference type="PANTHER" id="PTHR43135:SF3">
    <property type="entry name" value="ALPHA-D-RIBOSE 1-METHYLPHOSPHONATE 5-TRIPHOSPHATE DIPHOSPHATASE"/>
    <property type="match status" value="1"/>
</dbReference>
<reference evidence="3" key="1">
    <citation type="journal article" date="2019" name="Int. J. Syst. Evol. Microbiol.">
        <title>The Global Catalogue of Microorganisms (GCM) 10K type strain sequencing project: providing services to taxonomists for standard genome sequencing and annotation.</title>
        <authorList>
            <consortium name="The Broad Institute Genomics Platform"/>
            <consortium name="The Broad Institute Genome Sequencing Center for Infectious Disease"/>
            <person name="Wu L."/>
            <person name="Ma J."/>
        </authorList>
    </citation>
    <scope>NUCLEOTIDE SEQUENCE [LARGE SCALE GENOMIC DNA]</scope>
    <source>
        <strain evidence="3">JCM 17225</strain>
    </source>
</reference>
<dbReference type="Gene3D" id="2.30.40.10">
    <property type="entry name" value="Urease, subunit C, domain 1"/>
    <property type="match status" value="1"/>
</dbReference>
<dbReference type="PANTHER" id="PTHR43135">
    <property type="entry name" value="ALPHA-D-RIBOSE 1-METHYLPHOSPHONATE 5-TRIPHOSPHATE DIPHOSPHATASE"/>
    <property type="match status" value="1"/>
</dbReference>